<dbReference type="Pfam" id="PF13173">
    <property type="entry name" value="AAA_14"/>
    <property type="match status" value="1"/>
</dbReference>
<dbReference type="AlphaFoldDB" id="A0A2K2U606"/>
<proteinExistence type="predicted"/>
<accession>A0A2K2U606</accession>
<evidence type="ECO:0000313" key="3">
    <source>
        <dbReference type="EMBL" id="PNV65756.1"/>
    </source>
</evidence>
<dbReference type="InterPro" id="IPR041682">
    <property type="entry name" value="AAA_14"/>
</dbReference>
<feature type="domain" description="DUF4143" evidence="2">
    <location>
        <begin position="215"/>
        <end position="374"/>
    </location>
</feature>
<dbReference type="PANTHER" id="PTHR43566">
    <property type="entry name" value="CONSERVED PROTEIN"/>
    <property type="match status" value="1"/>
</dbReference>
<dbReference type="PANTHER" id="PTHR43566:SF2">
    <property type="entry name" value="DUF4143 DOMAIN-CONTAINING PROTEIN"/>
    <property type="match status" value="1"/>
</dbReference>
<dbReference type="InterPro" id="IPR027417">
    <property type="entry name" value="P-loop_NTPase"/>
</dbReference>
<keyword evidence="3" id="KW-0067">ATP-binding</keyword>
<dbReference type="GO" id="GO:0005524">
    <property type="term" value="F:ATP binding"/>
    <property type="evidence" value="ECO:0007669"/>
    <property type="project" value="UniProtKB-KW"/>
</dbReference>
<dbReference type="Gene3D" id="3.40.50.300">
    <property type="entry name" value="P-loop containing nucleotide triphosphate hydrolases"/>
    <property type="match status" value="1"/>
</dbReference>
<keyword evidence="3" id="KW-0547">Nucleotide-binding</keyword>
<keyword evidence="4" id="KW-1185">Reference proteome</keyword>
<protein>
    <submittedName>
        <fullName evidence="3">ATP-binding protein</fullName>
    </submittedName>
</protein>
<reference evidence="3 4" key="1">
    <citation type="journal article" date="2018" name="Int. J. Syst. Evol. Microbiol.">
        <title>Rubneribacter badeniensis gen. nov., sp. nov. and Enteroscipio rubneri gen. nov., sp. nov., new members of the Eggerthellaceae isolated from human faeces.</title>
        <authorList>
            <person name="Danylec N."/>
            <person name="Gobl A."/>
            <person name="Stoll D.A."/>
            <person name="Hetzer B."/>
            <person name="Kulling S.E."/>
            <person name="Huch M."/>
        </authorList>
    </citation>
    <scope>NUCLEOTIDE SEQUENCE [LARGE SCALE GENOMIC DNA]</scope>
    <source>
        <strain evidence="3 4">ResAG-85</strain>
    </source>
</reference>
<evidence type="ECO:0000259" key="1">
    <source>
        <dbReference type="Pfam" id="PF13173"/>
    </source>
</evidence>
<dbReference type="EMBL" id="PPEL01000018">
    <property type="protein sequence ID" value="PNV65756.1"/>
    <property type="molecule type" value="Genomic_DNA"/>
</dbReference>
<dbReference type="SUPFAM" id="SSF52540">
    <property type="entry name" value="P-loop containing nucleoside triphosphate hydrolases"/>
    <property type="match status" value="1"/>
</dbReference>
<comment type="caution">
    <text evidence="3">The sequence shown here is derived from an EMBL/GenBank/DDBJ whole genome shotgun (WGS) entry which is preliminary data.</text>
</comment>
<evidence type="ECO:0000313" key="4">
    <source>
        <dbReference type="Proteomes" id="UP000236488"/>
    </source>
</evidence>
<gene>
    <name evidence="3" type="ORF">C2L80_04930</name>
</gene>
<feature type="domain" description="AAA" evidence="1">
    <location>
        <begin position="37"/>
        <end position="153"/>
    </location>
</feature>
<organism evidence="3 4">
    <name type="scientific">Rubneribacter badeniensis</name>
    <dbReference type="NCBI Taxonomy" id="2070688"/>
    <lineage>
        <taxon>Bacteria</taxon>
        <taxon>Bacillati</taxon>
        <taxon>Actinomycetota</taxon>
        <taxon>Coriobacteriia</taxon>
        <taxon>Eggerthellales</taxon>
        <taxon>Eggerthellaceae</taxon>
        <taxon>Rubneribacter</taxon>
    </lineage>
</organism>
<dbReference type="Pfam" id="PF13635">
    <property type="entry name" value="DUF4143"/>
    <property type="match status" value="1"/>
</dbReference>
<dbReference type="Proteomes" id="UP000236488">
    <property type="component" value="Unassembled WGS sequence"/>
</dbReference>
<name>A0A2K2U606_9ACTN</name>
<dbReference type="InterPro" id="IPR025420">
    <property type="entry name" value="DUF4143"/>
</dbReference>
<evidence type="ECO:0000259" key="2">
    <source>
        <dbReference type="Pfam" id="PF13635"/>
    </source>
</evidence>
<sequence length="424" mass="47710">MQIIKSTCEIARRRERALNYIPRHLSNVVEETARTFPVTLVTGPRQVGKTTLLRELLPDASYTTLDRLDALDSAEQEPERFLRSLSKPAIIDEVQYAPSLFRYVKLEADAQPRTKGRLFLTGSQRFQMMQGVDESLAGRAGIVEMLGLSSRELRRDPFKEPFVPTGDYVERRNPIASGESDVWEDIFRGDLPELAVDHSMSITRYYDSYIETYVRRDVRDLAHVGDLAKFNRFMGILAQSHGQMLNKSDLANKTDASFQTIDRWLSVLEASNIVHLLKPFTASATKRLVKTPKLYFLNSGLAARLCGYASPREIENSQQAGAFFEGYVIAEVAKSFLNASGIMPTLYYYRDSGGHEIDLVIEQGMRLYPVEIKKAEVARPADAKAFPLLETFKGYERQPGAVVCQTKAPLPLPGGVWALPLSYL</sequence>